<protein>
    <submittedName>
        <fullName evidence="1">Uncharacterized protein</fullName>
    </submittedName>
</protein>
<dbReference type="Gene3D" id="3.40.50.2000">
    <property type="entry name" value="Glycogen Phosphorylase B"/>
    <property type="match status" value="2"/>
</dbReference>
<evidence type="ECO:0000313" key="1">
    <source>
        <dbReference type="EMBL" id="OAE19777.1"/>
    </source>
</evidence>
<name>A0A176VGR0_MARPO</name>
<organism evidence="1 2">
    <name type="scientific">Marchantia polymorpha subsp. ruderalis</name>
    <dbReference type="NCBI Taxonomy" id="1480154"/>
    <lineage>
        <taxon>Eukaryota</taxon>
        <taxon>Viridiplantae</taxon>
        <taxon>Streptophyta</taxon>
        <taxon>Embryophyta</taxon>
        <taxon>Marchantiophyta</taxon>
        <taxon>Marchantiopsida</taxon>
        <taxon>Marchantiidae</taxon>
        <taxon>Marchantiales</taxon>
        <taxon>Marchantiaceae</taxon>
        <taxon>Marchantia</taxon>
    </lineage>
</organism>
<evidence type="ECO:0000313" key="2">
    <source>
        <dbReference type="Proteomes" id="UP000077202"/>
    </source>
</evidence>
<accession>A0A176VGR0</accession>
<comment type="caution">
    <text evidence="1">The sequence shown here is derived from an EMBL/GenBank/DDBJ whole genome shotgun (WGS) entry which is preliminary data.</text>
</comment>
<proteinExistence type="predicted"/>
<gene>
    <name evidence="1" type="ORF">AXG93_2958s1560</name>
</gene>
<keyword evidence="2" id="KW-1185">Reference proteome</keyword>
<sequence>METIVGSRDREENGTGNSHHLLFIPMIMQAHFASAIRLAEKLSARGLKITIVTISKHAESLNKIYTPEGVLKLGQASKLSTQRSIPNFRAPGVPSMWPNAWRKVAGPCCRGFLGRRRPGRLIPLACLPTDSSPGRSYAAVTTRLMQVYHEFEDDLKQIPDGPDWRRDWYEIFQGKPGLEFLSSASDLPLASKSRGWFDFAIEIGRNICTADGVVMNSFNELESKAVEAIRNGSPGSRRQKL</sequence>
<dbReference type="EMBL" id="LVLJ01003787">
    <property type="protein sequence ID" value="OAE19777.1"/>
    <property type="molecule type" value="Genomic_DNA"/>
</dbReference>
<dbReference type="SUPFAM" id="SSF53756">
    <property type="entry name" value="UDP-Glycosyltransferase/glycogen phosphorylase"/>
    <property type="match status" value="1"/>
</dbReference>
<dbReference type="Proteomes" id="UP000077202">
    <property type="component" value="Unassembled WGS sequence"/>
</dbReference>
<reference evidence="1" key="1">
    <citation type="submission" date="2016-03" db="EMBL/GenBank/DDBJ databases">
        <title>Mechanisms controlling the formation of the plant cell surface in tip-growing cells are functionally conserved among land plants.</title>
        <authorList>
            <person name="Honkanen S."/>
            <person name="Jones V.A."/>
            <person name="Morieri G."/>
            <person name="Champion C."/>
            <person name="Hetherington A.J."/>
            <person name="Kelly S."/>
            <person name="Saint-Marcoux D."/>
            <person name="Proust H."/>
            <person name="Prescott H."/>
            <person name="Dolan L."/>
        </authorList>
    </citation>
    <scope>NUCLEOTIDE SEQUENCE [LARGE SCALE GENOMIC DNA]</scope>
    <source>
        <tissue evidence="1">Whole gametophyte</tissue>
    </source>
</reference>
<dbReference type="AlphaFoldDB" id="A0A176VGR0"/>